<dbReference type="NCBIfam" id="TIGR00696">
    <property type="entry name" value="wecG_tagA_cpsF"/>
    <property type="match status" value="1"/>
</dbReference>
<gene>
    <name evidence="3" type="primary">rffM</name>
    <name evidence="3" type="ORF">GKIL_1279</name>
</gene>
<keyword evidence="2 3" id="KW-0808">Transferase</keyword>
<dbReference type="AlphaFoldDB" id="U5QIM8"/>
<dbReference type="KEGG" id="glj:GKIL_1279"/>
<dbReference type="CDD" id="cd06533">
    <property type="entry name" value="Glyco_transf_WecG_TagA"/>
    <property type="match status" value="1"/>
</dbReference>
<proteinExistence type="predicted"/>
<dbReference type="InterPro" id="IPR004629">
    <property type="entry name" value="WecG_TagA_CpsF"/>
</dbReference>
<organism evidence="3 4">
    <name type="scientific">Gloeobacter kilaueensis (strain ATCC BAA-2537 / CCAP 1431/1 / ULC 316 / JS1)</name>
    <dbReference type="NCBI Taxonomy" id="1183438"/>
    <lineage>
        <taxon>Bacteria</taxon>
        <taxon>Bacillati</taxon>
        <taxon>Cyanobacteriota</taxon>
        <taxon>Cyanophyceae</taxon>
        <taxon>Gloeobacterales</taxon>
        <taxon>Gloeobacteraceae</taxon>
        <taxon>Gloeobacter</taxon>
    </lineage>
</organism>
<keyword evidence="4" id="KW-1185">Reference proteome</keyword>
<dbReference type="Proteomes" id="UP000017396">
    <property type="component" value="Chromosome"/>
</dbReference>
<dbReference type="HOGENOM" id="CLU_063203_3_1_3"/>
<accession>U5QIM8</accession>
<dbReference type="Pfam" id="PF03808">
    <property type="entry name" value="Glyco_tran_WecG"/>
    <property type="match status" value="1"/>
</dbReference>
<dbReference type="GO" id="GO:0016758">
    <property type="term" value="F:hexosyltransferase activity"/>
    <property type="evidence" value="ECO:0007669"/>
    <property type="project" value="TreeGrafter"/>
</dbReference>
<dbReference type="eggNOG" id="COG1922">
    <property type="taxonomic scope" value="Bacteria"/>
</dbReference>
<evidence type="ECO:0000256" key="1">
    <source>
        <dbReference type="ARBA" id="ARBA00022676"/>
    </source>
</evidence>
<name>U5QIM8_GLOK1</name>
<dbReference type="PANTHER" id="PTHR34136">
    <property type="match status" value="1"/>
</dbReference>
<evidence type="ECO:0000313" key="3">
    <source>
        <dbReference type="EMBL" id="AGY57525.1"/>
    </source>
</evidence>
<dbReference type="RefSeq" id="WP_023172617.1">
    <property type="nucleotide sequence ID" value="NC_022600.1"/>
</dbReference>
<sequence length="242" mass="27200">MTVLPTAPVLDLPVHLSGDYTASLVHLVEAGRGGHVVTLNAEMAMLAQREARLARIIRNADLVVPDGAGVVWALQRVGRKIRRCAGIDLVEAAMGPLARRRTRVFLLGAAPGVAESVATLWRERYAGLVLCGWRDGFFGPEDTEALTDELRRCQSEVVLVGLGVPKQEYWIEQARQKLPDIVYVGVGGSFDIWAGTKERAPRWLRENYLEWLYRLYREPWRARRMLALPKFALAILKRGVRY</sequence>
<evidence type="ECO:0000256" key="2">
    <source>
        <dbReference type="ARBA" id="ARBA00022679"/>
    </source>
</evidence>
<evidence type="ECO:0000313" key="4">
    <source>
        <dbReference type="Proteomes" id="UP000017396"/>
    </source>
</evidence>
<dbReference type="PANTHER" id="PTHR34136:SF1">
    <property type="entry name" value="UDP-N-ACETYL-D-MANNOSAMINURONIC ACID TRANSFERASE"/>
    <property type="match status" value="1"/>
</dbReference>
<reference evidence="3 4" key="1">
    <citation type="journal article" date="2013" name="PLoS ONE">
        <title>Cultivation and Complete Genome Sequencing of Gloeobacter kilaueensis sp. nov., from a Lava Cave in Kilauea Caldera, Hawai'i.</title>
        <authorList>
            <person name="Saw J.H."/>
            <person name="Schatz M."/>
            <person name="Brown M.V."/>
            <person name="Kunkel D.D."/>
            <person name="Foster J.S."/>
            <person name="Shick H."/>
            <person name="Christensen S."/>
            <person name="Hou S."/>
            <person name="Wan X."/>
            <person name="Donachie S.P."/>
        </authorList>
    </citation>
    <scope>NUCLEOTIDE SEQUENCE [LARGE SCALE GENOMIC DNA]</scope>
    <source>
        <strain evidence="4">JS</strain>
    </source>
</reference>
<protein>
    <submittedName>
        <fullName evidence="3">Glycosyl transferase, WecB/TagA/CpsF family</fullName>
    </submittedName>
</protein>
<dbReference type="EMBL" id="CP003587">
    <property type="protein sequence ID" value="AGY57525.1"/>
    <property type="molecule type" value="Genomic_DNA"/>
</dbReference>
<dbReference type="OrthoDB" id="9771846at2"/>
<dbReference type="STRING" id="1183438.GKIL_1279"/>
<keyword evidence="1" id="KW-0328">Glycosyltransferase</keyword>
<dbReference type="PATRIC" id="fig|1183438.3.peg.1260"/>